<comment type="subcellular location">
    <subcellularLocation>
        <location evidence="1 14">Nucleus</location>
    </subcellularLocation>
</comment>
<dbReference type="Gene3D" id="6.10.140.1740">
    <property type="match status" value="1"/>
</dbReference>
<evidence type="ECO:0000256" key="4">
    <source>
        <dbReference type="ARBA" id="ARBA00022723"/>
    </source>
</evidence>
<evidence type="ECO:0000256" key="15">
    <source>
        <dbReference type="SAM" id="MobiDB-lite"/>
    </source>
</evidence>
<evidence type="ECO:0000256" key="13">
    <source>
        <dbReference type="PROSITE-ProRule" id="PRU00146"/>
    </source>
</evidence>
<feature type="compositionally biased region" description="Polar residues" evidence="15">
    <location>
        <begin position="250"/>
        <end position="259"/>
    </location>
</feature>
<dbReference type="GO" id="GO:0008270">
    <property type="term" value="F:zinc ion binding"/>
    <property type="evidence" value="ECO:0007669"/>
    <property type="project" value="UniProtKB-KW"/>
</dbReference>
<dbReference type="SMART" id="SM00249">
    <property type="entry name" value="PHD"/>
    <property type="match status" value="1"/>
</dbReference>
<evidence type="ECO:0000256" key="14">
    <source>
        <dbReference type="RuleBase" id="RU361213"/>
    </source>
</evidence>
<name>A0A8S2GFX8_9BILA</name>
<evidence type="ECO:0000256" key="1">
    <source>
        <dbReference type="ARBA" id="ARBA00004123"/>
    </source>
</evidence>
<comment type="subunit">
    <text evidence="14">Component of an histone acetyltransferase complex. Interacts with H3K4me3 and to a lesser extent with H3K4me2.</text>
</comment>
<dbReference type="SMART" id="SM01408">
    <property type="entry name" value="ING"/>
    <property type="match status" value="1"/>
</dbReference>
<comment type="domain">
    <text evidence="14">The PHD-type zinc finger mediates the binding to H3K4me3.</text>
</comment>
<evidence type="ECO:0000256" key="12">
    <source>
        <dbReference type="PIRSR" id="PIRSR628651-51"/>
    </source>
</evidence>
<gene>
    <name evidence="17" type="ORF">OVA965_LOCUS1031</name>
    <name evidence="18" type="ORF">TMI583_LOCUS1032</name>
</gene>
<evidence type="ECO:0000256" key="3">
    <source>
        <dbReference type="ARBA" id="ARBA00022604"/>
    </source>
</evidence>
<evidence type="ECO:0000313" key="19">
    <source>
        <dbReference type="Proteomes" id="UP000682733"/>
    </source>
</evidence>
<keyword evidence="9" id="KW-0804">Transcription</keyword>
<dbReference type="PROSITE" id="PS50016">
    <property type="entry name" value="ZF_PHD_2"/>
    <property type="match status" value="1"/>
</dbReference>
<accession>A0A8S2GFX8</accession>
<evidence type="ECO:0000256" key="6">
    <source>
        <dbReference type="ARBA" id="ARBA00022833"/>
    </source>
</evidence>
<comment type="similarity">
    <text evidence="2 14">Belongs to the ING family.</text>
</comment>
<keyword evidence="8" id="KW-0805">Transcription regulation</keyword>
<dbReference type="Gene3D" id="3.30.40.10">
    <property type="entry name" value="Zinc/RING finger domain, C3HC4 (zinc finger)"/>
    <property type="match status" value="1"/>
</dbReference>
<comment type="function">
    <text evidence="14">Component of an histone acetyltransferase complex.</text>
</comment>
<organism evidence="18 19">
    <name type="scientific">Didymodactylos carnosus</name>
    <dbReference type="NCBI Taxonomy" id="1234261"/>
    <lineage>
        <taxon>Eukaryota</taxon>
        <taxon>Metazoa</taxon>
        <taxon>Spiralia</taxon>
        <taxon>Gnathifera</taxon>
        <taxon>Rotifera</taxon>
        <taxon>Eurotatoria</taxon>
        <taxon>Bdelloidea</taxon>
        <taxon>Philodinida</taxon>
        <taxon>Philodinidae</taxon>
        <taxon>Didymodactylos</taxon>
    </lineage>
</organism>
<reference evidence="18" key="1">
    <citation type="submission" date="2021-02" db="EMBL/GenBank/DDBJ databases">
        <authorList>
            <person name="Nowell W R."/>
        </authorList>
    </citation>
    <scope>NUCLEOTIDE SEQUENCE</scope>
</reference>
<evidence type="ECO:0000256" key="10">
    <source>
        <dbReference type="ARBA" id="ARBA00023242"/>
    </source>
</evidence>
<dbReference type="EMBL" id="CAJNOK010000171">
    <property type="protein sequence ID" value="CAF0734307.1"/>
    <property type="molecule type" value="Genomic_DNA"/>
</dbReference>
<keyword evidence="10 14" id="KW-0539">Nucleus</keyword>
<comment type="caution">
    <text evidence="18">The sequence shown here is derived from an EMBL/GenBank/DDBJ whole genome shotgun (WGS) entry which is preliminary data.</text>
</comment>
<dbReference type="GO" id="GO:0006325">
    <property type="term" value="P:chromatin organization"/>
    <property type="evidence" value="ECO:0007669"/>
    <property type="project" value="UniProtKB-KW"/>
</dbReference>
<dbReference type="AlphaFoldDB" id="A0A8S2GFX8"/>
<keyword evidence="4 12" id="KW-0479">Metal-binding</keyword>
<dbReference type="InterPro" id="IPR019786">
    <property type="entry name" value="Zinc_finger_PHD-type_CS"/>
</dbReference>
<dbReference type="EMBL" id="CAJOBA010000171">
    <property type="protein sequence ID" value="CAF3510678.1"/>
    <property type="molecule type" value="Genomic_DNA"/>
</dbReference>
<evidence type="ECO:0000256" key="5">
    <source>
        <dbReference type="ARBA" id="ARBA00022771"/>
    </source>
</evidence>
<feature type="region of interest" description="Disordered" evidence="15">
    <location>
        <begin position="56"/>
        <end position="78"/>
    </location>
</feature>
<sequence>MHYLDDCLELLDPLPEIMREKLTMMRESDLKIQADFDQLEENASKFLSSYRHYQSQQSSPQRTRIQIKRQNSDKEEVENIPGNVEQQKNQLEYDKLVEKYQQLIQQATTKVPLANESHDIIERYYKKLEHDLNKFKMELEADYSGITETLEKRRGLLHADFYNSILGSNEFNLDPLFEIFEDFTDEYSNIGTLTHTYSPYPLTQASRPSAGASSTRKYFRQSITFPSTSTRGRKRLHGTSTPTKRKRNSTTRTPSTNINNFYLTDSSHLILPSSDSDESSSSYLQSALSTTQDYFNTNSNSIEHQQHQLSFEDDFDQAANILTANYSGSSGQVDDRRYCFCNQMSYGEMIACDNPLCTREWFHYRCVNIQVAPKGKWYCSECLKQTAAITSQLSASTNKQTSISSSSQNTLSPPLA</sequence>
<feature type="binding site" evidence="12">
    <location>
        <position position="341"/>
    </location>
    <ligand>
        <name>Zn(2+)</name>
        <dbReference type="ChEBI" id="CHEBI:29105"/>
        <label>1</label>
    </ligand>
</feature>
<dbReference type="InterPro" id="IPR024610">
    <property type="entry name" value="ING_N_histone-binding"/>
</dbReference>
<dbReference type="Pfam" id="PF12998">
    <property type="entry name" value="ING"/>
    <property type="match status" value="1"/>
</dbReference>
<feature type="site" description="Histone H3K4me3 binding" evidence="11">
    <location>
        <position position="361"/>
    </location>
</feature>
<keyword evidence="3" id="KW-0341">Growth regulation</keyword>
<feature type="site" description="Histone H3K4me3 binding" evidence="11">
    <location>
        <position position="338"/>
    </location>
</feature>
<evidence type="ECO:0000256" key="8">
    <source>
        <dbReference type="ARBA" id="ARBA00023015"/>
    </source>
</evidence>
<feature type="binding site" evidence="12">
    <location>
        <position position="366"/>
    </location>
    <ligand>
        <name>Zn(2+)</name>
        <dbReference type="ChEBI" id="CHEBI:29105"/>
        <label>1</label>
    </ligand>
</feature>
<dbReference type="PANTHER" id="PTHR10333:SF103">
    <property type="entry name" value="INHIBITOR OF GROWTH PROTEIN 3"/>
    <property type="match status" value="1"/>
</dbReference>
<feature type="binding site" evidence="12">
    <location>
        <position position="357"/>
    </location>
    <ligand>
        <name>Zn(2+)</name>
        <dbReference type="ChEBI" id="CHEBI:29105"/>
        <label>2</label>
    </ligand>
</feature>
<feature type="binding site" evidence="12">
    <location>
        <position position="363"/>
    </location>
    <ligand>
        <name>Zn(2+)</name>
        <dbReference type="ChEBI" id="CHEBI:29105"/>
        <label>1</label>
    </ligand>
</feature>
<protein>
    <recommendedName>
        <fullName evidence="14">Inhibitor of growth protein</fullName>
    </recommendedName>
</protein>
<dbReference type="InterPro" id="IPR013083">
    <property type="entry name" value="Znf_RING/FYVE/PHD"/>
</dbReference>
<keyword evidence="6 12" id="KW-0862">Zinc</keyword>
<feature type="region of interest" description="Disordered" evidence="15">
    <location>
        <begin position="228"/>
        <end position="259"/>
    </location>
</feature>
<evidence type="ECO:0000256" key="11">
    <source>
        <dbReference type="PIRSR" id="PIRSR628651-50"/>
    </source>
</evidence>
<dbReference type="InterPro" id="IPR001965">
    <property type="entry name" value="Znf_PHD"/>
</dbReference>
<dbReference type="GO" id="GO:0005634">
    <property type="term" value="C:nucleus"/>
    <property type="evidence" value="ECO:0007669"/>
    <property type="project" value="UniProtKB-SubCell"/>
</dbReference>
<dbReference type="PANTHER" id="PTHR10333">
    <property type="entry name" value="INHIBITOR OF GROWTH PROTEIN"/>
    <property type="match status" value="1"/>
</dbReference>
<evidence type="ECO:0000256" key="7">
    <source>
        <dbReference type="ARBA" id="ARBA00022853"/>
    </source>
</evidence>
<feature type="domain" description="PHD-type" evidence="16">
    <location>
        <begin position="336"/>
        <end position="385"/>
    </location>
</feature>
<feature type="binding site" evidence="12">
    <location>
        <position position="339"/>
    </location>
    <ligand>
        <name>Zn(2+)</name>
        <dbReference type="ChEBI" id="CHEBI:29105"/>
        <label>1</label>
    </ligand>
</feature>
<feature type="compositionally biased region" description="Basic residues" evidence="15">
    <location>
        <begin position="231"/>
        <end position="249"/>
    </location>
</feature>
<keyword evidence="5 13" id="KW-0863">Zinc-finger</keyword>
<dbReference type="SUPFAM" id="SSF57903">
    <property type="entry name" value="FYVE/PHD zinc finger"/>
    <property type="match status" value="1"/>
</dbReference>
<dbReference type="PROSITE" id="PS01359">
    <property type="entry name" value="ZF_PHD_1"/>
    <property type="match status" value="1"/>
</dbReference>
<evidence type="ECO:0000313" key="18">
    <source>
        <dbReference type="EMBL" id="CAF3510678.1"/>
    </source>
</evidence>
<evidence type="ECO:0000313" key="17">
    <source>
        <dbReference type="EMBL" id="CAF0734307.1"/>
    </source>
</evidence>
<proteinExistence type="inferred from homology"/>
<evidence type="ECO:0000256" key="9">
    <source>
        <dbReference type="ARBA" id="ARBA00023163"/>
    </source>
</evidence>
<feature type="binding site" evidence="12">
    <location>
        <position position="352"/>
    </location>
    <ligand>
        <name>Zn(2+)</name>
        <dbReference type="ChEBI" id="CHEBI:29105"/>
        <label>2</label>
    </ligand>
</feature>
<feature type="site" description="Histone H3K4me3 binding" evidence="11">
    <location>
        <position position="349"/>
    </location>
</feature>
<feature type="binding site" evidence="12">
    <location>
        <position position="382"/>
    </location>
    <ligand>
        <name>Zn(2+)</name>
        <dbReference type="ChEBI" id="CHEBI:29105"/>
        <label>2</label>
    </ligand>
</feature>
<dbReference type="Proteomes" id="UP000682733">
    <property type="component" value="Unassembled WGS sequence"/>
</dbReference>
<evidence type="ECO:0000256" key="2">
    <source>
        <dbReference type="ARBA" id="ARBA00010210"/>
    </source>
</evidence>
<feature type="binding site" evidence="12">
    <location>
        <position position="379"/>
    </location>
    <ligand>
        <name>Zn(2+)</name>
        <dbReference type="ChEBI" id="CHEBI:29105"/>
        <label>2</label>
    </ligand>
</feature>
<feature type="site" description="Histone H3K4me3 binding" evidence="11">
    <location>
        <position position="353"/>
    </location>
</feature>
<dbReference type="Proteomes" id="UP000677228">
    <property type="component" value="Unassembled WGS sequence"/>
</dbReference>
<dbReference type="InterPro" id="IPR019787">
    <property type="entry name" value="Znf_PHD-finger"/>
</dbReference>
<dbReference type="InterPro" id="IPR011011">
    <property type="entry name" value="Znf_FYVE_PHD"/>
</dbReference>
<dbReference type="InterPro" id="IPR028651">
    <property type="entry name" value="ING_fam"/>
</dbReference>
<keyword evidence="7 14" id="KW-0156">Chromatin regulator</keyword>
<evidence type="ECO:0000259" key="16">
    <source>
        <dbReference type="PROSITE" id="PS50016"/>
    </source>
</evidence>
<dbReference type="CDD" id="cd15505">
    <property type="entry name" value="PHD_ING"/>
    <property type="match status" value="1"/>
</dbReference>